<evidence type="ECO:0000313" key="1">
    <source>
        <dbReference type="EMBL" id="EPY15636.1"/>
    </source>
</evidence>
<comment type="caution">
    <text evidence="1">The sequence shown here is derived from an EMBL/GenBank/DDBJ whole genome shotgun (WGS) entry which is preliminary data.</text>
</comment>
<name>S9ULU6_9TRYP</name>
<reference evidence="1 2" key="1">
    <citation type="journal article" date="2013" name="PLoS ONE">
        <title>Predicting the Proteins of Angomonas deanei, Strigomonas culicis and Their Respective Endosymbionts Reveals New Aspects of the Trypanosomatidae Family.</title>
        <authorList>
            <person name="Motta M.C."/>
            <person name="Martins A.C."/>
            <person name="de Souza S.S."/>
            <person name="Catta-Preta C.M."/>
            <person name="Silva R."/>
            <person name="Klein C.C."/>
            <person name="de Almeida L.G."/>
            <person name="de Lima Cunha O."/>
            <person name="Ciapina L.P."/>
            <person name="Brocchi M."/>
            <person name="Colabardini A.C."/>
            <person name="de Araujo Lima B."/>
            <person name="Machado C.R."/>
            <person name="de Almeida Soares C.M."/>
            <person name="Probst C.M."/>
            <person name="de Menezes C.B."/>
            <person name="Thompson C.E."/>
            <person name="Bartholomeu D.C."/>
            <person name="Gradia D.F."/>
            <person name="Pavoni D.P."/>
            <person name="Grisard E.C."/>
            <person name="Fantinatti-Garboggini F."/>
            <person name="Marchini F.K."/>
            <person name="Rodrigues-Luiz G.F."/>
            <person name="Wagner G."/>
            <person name="Goldman G.H."/>
            <person name="Fietto J.L."/>
            <person name="Elias M.C."/>
            <person name="Goldman M.H."/>
            <person name="Sagot M.F."/>
            <person name="Pereira M."/>
            <person name="Stoco P.H."/>
            <person name="de Mendonca-Neto R.P."/>
            <person name="Teixeira S.M."/>
            <person name="Maciel T.E."/>
            <person name="de Oliveira Mendes T.A."/>
            <person name="Urmenyi T.P."/>
            <person name="de Souza W."/>
            <person name="Schenkman S."/>
            <person name="de Vasconcelos A.T."/>
        </authorList>
    </citation>
    <scope>NUCLEOTIDE SEQUENCE [LARGE SCALE GENOMIC DNA]</scope>
</reference>
<organism evidence="1 2">
    <name type="scientific">Strigomonas culicis</name>
    <dbReference type="NCBI Taxonomy" id="28005"/>
    <lineage>
        <taxon>Eukaryota</taxon>
        <taxon>Discoba</taxon>
        <taxon>Euglenozoa</taxon>
        <taxon>Kinetoplastea</taxon>
        <taxon>Metakinetoplastina</taxon>
        <taxon>Trypanosomatida</taxon>
        <taxon>Trypanosomatidae</taxon>
        <taxon>Strigomonadinae</taxon>
        <taxon>Strigomonas</taxon>
    </lineage>
</organism>
<sequence>MKTPLELDAFSFLQKDAAVQRQVVAFVARISAASGPACASVPAAAAALQALAAGELAAAGSGGFPRPACVHPPLPHDMPCADAPASPVATDVVTLHVPLTIDAFDLLNHSPALGQELLLRPGTSFQEAMDGGLRLWLLEALEGALTAPPVLLPLLREQRLLLRVTLLVIRIPHFYAAESFLLHEDAPSPDEPDAAAADRRSDGSLSLSPIRAVSAHRSLSCAGAATPSRDGAGRSTRLSFPTAAHVEDARVVTIVGIVHEIFFAARNDNDAAPWVVLLLLPANTVEARALQGTRRKSRVPGVAGPRCAQACAVHRQRARDPRAGDGVAAVCHVYHGQRGRRRR</sequence>
<gene>
    <name evidence="1" type="ORF">STCU_11872</name>
</gene>
<evidence type="ECO:0000313" key="2">
    <source>
        <dbReference type="Proteomes" id="UP000015354"/>
    </source>
</evidence>
<proteinExistence type="predicted"/>
<dbReference type="EMBL" id="ATMH01011882">
    <property type="protein sequence ID" value="EPY15636.1"/>
    <property type="molecule type" value="Genomic_DNA"/>
</dbReference>
<accession>S9ULU6</accession>
<keyword evidence="2" id="KW-1185">Reference proteome</keyword>
<dbReference type="AlphaFoldDB" id="S9ULU6"/>
<dbReference type="Proteomes" id="UP000015354">
    <property type="component" value="Unassembled WGS sequence"/>
</dbReference>
<protein>
    <submittedName>
        <fullName evidence="1">Uncharacterized protein</fullName>
    </submittedName>
</protein>